<dbReference type="EMBL" id="AUXX01000055">
    <property type="protein sequence ID" value="KZN60469.1"/>
    <property type="molecule type" value="Genomic_DNA"/>
</dbReference>
<evidence type="ECO:0000256" key="3">
    <source>
        <dbReference type="ARBA" id="ARBA00022553"/>
    </source>
</evidence>
<dbReference type="SUPFAM" id="SSF52777">
    <property type="entry name" value="CoA-dependent acyltransferases"/>
    <property type="match status" value="2"/>
</dbReference>
<protein>
    <recommendedName>
        <fullName evidence="4">Carrier domain-containing protein</fullName>
    </recommendedName>
</protein>
<evidence type="ECO:0000256" key="1">
    <source>
        <dbReference type="ARBA" id="ARBA00001957"/>
    </source>
</evidence>
<dbReference type="FunFam" id="3.40.50.980:FF:000001">
    <property type="entry name" value="Non-ribosomal peptide synthetase"/>
    <property type="match status" value="1"/>
</dbReference>
<organism evidence="5 6">
    <name type="scientific">Pseudoalteromonas luteoviolacea S4060-1</name>
    <dbReference type="NCBI Taxonomy" id="1365257"/>
    <lineage>
        <taxon>Bacteria</taxon>
        <taxon>Pseudomonadati</taxon>
        <taxon>Pseudomonadota</taxon>
        <taxon>Gammaproteobacteria</taxon>
        <taxon>Alteromonadales</taxon>
        <taxon>Pseudoalteromonadaceae</taxon>
        <taxon>Pseudoalteromonas</taxon>
    </lineage>
</organism>
<dbReference type="GO" id="GO:0044550">
    <property type="term" value="P:secondary metabolite biosynthetic process"/>
    <property type="evidence" value="ECO:0007669"/>
    <property type="project" value="TreeGrafter"/>
</dbReference>
<dbReference type="InterPro" id="IPR025110">
    <property type="entry name" value="AMP-bd_C"/>
</dbReference>
<dbReference type="PANTHER" id="PTHR45527">
    <property type="entry name" value="NONRIBOSOMAL PEPTIDE SYNTHETASE"/>
    <property type="match status" value="1"/>
</dbReference>
<feature type="domain" description="Carrier" evidence="4">
    <location>
        <begin position="1"/>
        <end position="50"/>
    </location>
</feature>
<dbReference type="FunFam" id="3.40.50.12780:FF:000012">
    <property type="entry name" value="Non-ribosomal peptide synthetase"/>
    <property type="match status" value="1"/>
</dbReference>
<accession>A0A167J551</accession>
<dbReference type="GO" id="GO:0003824">
    <property type="term" value="F:catalytic activity"/>
    <property type="evidence" value="ECO:0007669"/>
    <property type="project" value="InterPro"/>
</dbReference>
<evidence type="ECO:0000256" key="2">
    <source>
        <dbReference type="ARBA" id="ARBA00022450"/>
    </source>
</evidence>
<evidence type="ECO:0000313" key="5">
    <source>
        <dbReference type="EMBL" id="KZN60469.1"/>
    </source>
</evidence>
<dbReference type="FunFam" id="1.10.1200.10:FF:000005">
    <property type="entry name" value="Nonribosomal peptide synthetase 1"/>
    <property type="match status" value="1"/>
</dbReference>
<evidence type="ECO:0000313" key="6">
    <source>
        <dbReference type="Proteomes" id="UP000076661"/>
    </source>
</evidence>
<dbReference type="PATRIC" id="fig|1365257.3.peg.4769"/>
<dbReference type="AlphaFoldDB" id="A0A167J551"/>
<dbReference type="Gene3D" id="1.10.1200.10">
    <property type="entry name" value="ACP-like"/>
    <property type="match status" value="1"/>
</dbReference>
<dbReference type="Pfam" id="PF00550">
    <property type="entry name" value="PP-binding"/>
    <property type="match status" value="1"/>
</dbReference>
<dbReference type="Gene3D" id="2.30.38.10">
    <property type="entry name" value="Luciferase, Domain 3"/>
    <property type="match status" value="1"/>
</dbReference>
<dbReference type="InterPro" id="IPR020845">
    <property type="entry name" value="AMP-binding_CS"/>
</dbReference>
<sequence length="1137" mass="127518">GGHSLLAAKLVSRVRERLNINISVKDVFFHQSIFELANISAQSESLAHHTIEPVNQDTDLVLSYGQQRLWLLDKIEQGSAHYNMPIALKLTGKLDKRALNDALSEILNRHEILRTQYRENEGVSYQVVCQAAPFELNIIDLSSEVIETHREQQLEERIRRQRTTPFDLANDLMLRAELVKLSEQKHYVLLTMHHIAADGWSLKLLTDELSQLYDAFVNGNSSPLVKLPIQYKDYAAWQQKSLAESELQTSLNYWQEKLLGIPMVHQLPTDHARPAVPDMNGRVLKTSIDKGLSNSLNALAKEQNVTLFMLLHAAFTCLLNKYSGESDIVLGSPIANRDMQEVESLVGFFINTLVLRSQVERSDTFVQHLQKSKDCLLEAYEHQHVPFEMLVQSLDIARSTSHSPIFQIMIVMQNYQQATLDLTDLTLSVVESSEQQAKFDLTLFITETDNNIELNWEYAQALFEPETVARLSSHFINLLTSIVAQQNTAIADLKVLSEQDKQALIYDWNDTVAPYPKGACMHQLFEQQAQKTPDNVAVVFEGNSITYRELEARANQIAHYLKAQVCESQQFIGVCLERSINMVAGLLGVLKSGFAYIPLDPEYPSNRIGKILEKSETKFVLTDDSSLDKHDFENPLNVEQAYCSNMPSTPLSLVLNAKDTAYVIFTSGSTGEPKGVVISHESAVNLLTLVNRRFEINEHDTVLCITSIGFDLSVYDIFGSIATGAKLVVSKADDALEPRRLIKLLQENQVTYWDSVPSTLKMLIDYLDTVASDVVSPHLRLAFLSGDWIPTSLPDQVNNYFPKLQVISLGGATEGTVWSNYYPITQPMSHRKSVPYGKPLDNNRFYVLDEHLNPVPPGCVGDLFIGGVGVAQGYLNDEMKTSAAFMPDPFYEHERANMYKTGDRGRIMLEAGGKLGNMEFLGRIDNQVKIRGFRVELGEVESCLQSHDAIKLALAVVIPESMQIYAYVISEENKQVDTQELLSLCSISLADYMVPAGVMQIEKLPLSNNGKVDRKALPKPVLVDSKNNIVIHPRTDTEKQLSEIWSNLLGIAQVSVQASFFDIGGQSLLATRLASQILVEFGVEVAIRSLFQNDTIEKQAKLIEQVLDSTDLLDRLDELSEEELDAQLKLLEELGEV</sequence>
<dbReference type="InterPro" id="IPR029058">
    <property type="entry name" value="AB_hydrolase_fold"/>
</dbReference>
<dbReference type="Gene3D" id="3.30.559.10">
    <property type="entry name" value="Chloramphenicol acetyltransferase-like domain"/>
    <property type="match status" value="1"/>
</dbReference>
<dbReference type="PROSITE" id="PS00455">
    <property type="entry name" value="AMP_BINDING"/>
    <property type="match status" value="1"/>
</dbReference>
<dbReference type="InterPro" id="IPR000873">
    <property type="entry name" value="AMP-dep_synth/lig_dom"/>
</dbReference>
<dbReference type="CDD" id="cd19531">
    <property type="entry name" value="LCL_NRPS-like"/>
    <property type="match status" value="1"/>
</dbReference>
<dbReference type="SUPFAM" id="SSF56801">
    <property type="entry name" value="Acetyl-CoA synthetase-like"/>
    <property type="match status" value="1"/>
</dbReference>
<feature type="domain" description="Carrier" evidence="4">
    <location>
        <begin position="1032"/>
        <end position="1107"/>
    </location>
</feature>
<dbReference type="InterPro" id="IPR009081">
    <property type="entry name" value="PP-bd_ACP"/>
</dbReference>
<dbReference type="FunFam" id="3.30.559.10:FF:000012">
    <property type="entry name" value="Non-ribosomal peptide synthetase"/>
    <property type="match status" value="1"/>
</dbReference>
<dbReference type="Gene3D" id="3.40.50.1820">
    <property type="entry name" value="alpha/beta hydrolase"/>
    <property type="match status" value="1"/>
</dbReference>
<dbReference type="Pfam" id="PF13193">
    <property type="entry name" value="AMP-binding_C"/>
    <property type="match status" value="1"/>
</dbReference>
<gene>
    <name evidence="5" type="ORF">N478_26200</name>
</gene>
<dbReference type="PANTHER" id="PTHR45527:SF1">
    <property type="entry name" value="FATTY ACID SYNTHASE"/>
    <property type="match status" value="1"/>
</dbReference>
<comment type="caution">
    <text evidence="5">The sequence shown here is derived from an EMBL/GenBank/DDBJ whole genome shotgun (WGS) entry which is preliminary data.</text>
</comment>
<dbReference type="Gene3D" id="3.30.559.30">
    <property type="entry name" value="Nonribosomal peptide synthetase, condensation domain"/>
    <property type="match status" value="1"/>
</dbReference>
<feature type="non-terminal residue" evidence="5">
    <location>
        <position position="1"/>
    </location>
</feature>
<dbReference type="InterPro" id="IPR023213">
    <property type="entry name" value="CAT-like_dom_sf"/>
</dbReference>
<keyword evidence="3" id="KW-0597">Phosphoprotein</keyword>
<proteinExistence type="predicted"/>
<dbReference type="GO" id="GO:0031177">
    <property type="term" value="F:phosphopantetheine binding"/>
    <property type="evidence" value="ECO:0007669"/>
    <property type="project" value="TreeGrafter"/>
</dbReference>
<dbReference type="InterPro" id="IPR036736">
    <property type="entry name" value="ACP-like_sf"/>
</dbReference>
<dbReference type="InterPro" id="IPR010071">
    <property type="entry name" value="AA_adenyl_dom"/>
</dbReference>
<dbReference type="SUPFAM" id="SSF47336">
    <property type="entry name" value="ACP-like"/>
    <property type="match status" value="2"/>
</dbReference>
<dbReference type="RefSeq" id="WP_155734485.1">
    <property type="nucleotide sequence ID" value="NZ_AUXX01000055.1"/>
</dbReference>
<dbReference type="InterPro" id="IPR045851">
    <property type="entry name" value="AMP-bd_C_sf"/>
</dbReference>
<dbReference type="GO" id="GO:0043041">
    <property type="term" value="P:amino acid activation for nonribosomal peptide biosynthetic process"/>
    <property type="evidence" value="ECO:0007669"/>
    <property type="project" value="TreeGrafter"/>
</dbReference>
<dbReference type="Pfam" id="PF00668">
    <property type="entry name" value="Condensation"/>
    <property type="match status" value="1"/>
</dbReference>
<dbReference type="NCBIfam" id="TIGR01733">
    <property type="entry name" value="AA-adenyl-dom"/>
    <property type="match status" value="1"/>
</dbReference>
<dbReference type="GO" id="GO:0005737">
    <property type="term" value="C:cytoplasm"/>
    <property type="evidence" value="ECO:0007669"/>
    <property type="project" value="TreeGrafter"/>
</dbReference>
<dbReference type="Pfam" id="PF00501">
    <property type="entry name" value="AMP-binding"/>
    <property type="match status" value="1"/>
</dbReference>
<name>A0A167J551_9GAMM</name>
<dbReference type="InterPro" id="IPR001242">
    <property type="entry name" value="Condensation_dom"/>
</dbReference>
<dbReference type="Proteomes" id="UP000076661">
    <property type="component" value="Unassembled WGS sequence"/>
</dbReference>
<dbReference type="Gene3D" id="3.30.300.30">
    <property type="match status" value="1"/>
</dbReference>
<comment type="cofactor">
    <cofactor evidence="1">
        <name>pantetheine 4'-phosphate</name>
        <dbReference type="ChEBI" id="CHEBI:47942"/>
    </cofactor>
</comment>
<reference evidence="5 6" key="1">
    <citation type="submission" date="2013-07" db="EMBL/GenBank/DDBJ databases">
        <title>Comparative Genomic and Metabolomic Analysis of Twelve Strains of Pseudoalteromonas luteoviolacea.</title>
        <authorList>
            <person name="Vynne N.G."/>
            <person name="Mansson M."/>
            <person name="Gram L."/>
        </authorList>
    </citation>
    <scope>NUCLEOTIDE SEQUENCE [LARGE SCALE GENOMIC DNA]</scope>
    <source>
        <strain evidence="5 6">S4060-1</strain>
    </source>
</reference>
<evidence type="ECO:0000259" key="4">
    <source>
        <dbReference type="PROSITE" id="PS50075"/>
    </source>
</evidence>
<dbReference type="PROSITE" id="PS50075">
    <property type="entry name" value="CARRIER"/>
    <property type="match status" value="2"/>
</dbReference>
<keyword evidence="2" id="KW-0596">Phosphopantetheine</keyword>
<dbReference type="Gene3D" id="3.40.50.980">
    <property type="match status" value="2"/>
</dbReference>